<reference evidence="3" key="2">
    <citation type="submission" date="2021-09" db="EMBL/GenBank/DDBJ databases">
        <authorList>
            <person name="Jia N."/>
            <person name="Wang J."/>
            <person name="Shi W."/>
            <person name="Du L."/>
            <person name="Sun Y."/>
            <person name="Zhan W."/>
            <person name="Jiang J."/>
            <person name="Wang Q."/>
            <person name="Zhang B."/>
            <person name="Ji P."/>
            <person name="Sakyi L.B."/>
            <person name="Cui X."/>
            <person name="Yuan T."/>
            <person name="Jiang B."/>
            <person name="Yang W."/>
            <person name="Lam T.T.-Y."/>
            <person name="Chang Q."/>
            <person name="Ding S."/>
            <person name="Wang X."/>
            <person name="Zhu J."/>
            <person name="Ruan X."/>
            <person name="Zhao L."/>
            <person name="Wei J."/>
            <person name="Que T."/>
            <person name="Du C."/>
            <person name="Cheng J."/>
            <person name="Dai P."/>
            <person name="Han X."/>
            <person name="Huang E."/>
            <person name="Gao Y."/>
            <person name="Liu J."/>
            <person name="Shao H."/>
            <person name="Ye R."/>
            <person name="Li L."/>
            <person name="Wei W."/>
            <person name="Wang X."/>
            <person name="Wang C."/>
            <person name="Huo Q."/>
            <person name="Li W."/>
            <person name="Guo W."/>
            <person name="Chen H."/>
            <person name="Chen S."/>
            <person name="Zhou L."/>
            <person name="Zhou L."/>
            <person name="Ni X."/>
            <person name="Tian J."/>
            <person name="Zhou Y."/>
            <person name="Sheng Y."/>
            <person name="Liu T."/>
            <person name="Pan Y."/>
            <person name="Xia L."/>
            <person name="Li J."/>
            <person name="Zhao F."/>
            <person name="Cao W."/>
        </authorList>
    </citation>
    <scope>NUCLEOTIDE SEQUENCE</scope>
    <source>
        <strain evidence="3">Rsan-2018</strain>
        <tissue evidence="3">Larvae</tissue>
    </source>
</reference>
<evidence type="ECO:0000313" key="4">
    <source>
        <dbReference type="Proteomes" id="UP000821837"/>
    </source>
</evidence>
<feature type="compositionally biased region" description="Low complexity" evidence="1">
    <location>
        <begin position="24"/>
        <end position="36"/>
    </location>
</feature>
<keyword evidence="4" id="KW-1185">Reference proteome</keyword>
<proteinExistence type="predicted"/>
<protein>
    <recommendedName>
        <fullName evidence="2">Endonuclease/exonuclease/phosphatase domain-containing protein</fullName>
    </recommendedName>
</protein>
<dbReference type="SUPFAM" id="SSF56219">
    <property type="entry name" value="DNase I-like"/>
    <property type="match status" value="1"/>
</dbReference>
<evidence type="ECO:0000313" key="3">
    <source>
        <dbReference type="EMBL" id="KAH7939582.1"/>
    </source>
</evidence>
<dbReference type="AlphaFoldDB" id="A0A9D4PG57"/>
<gene>
    <name evidence="3" type="ORF">HPB52_014208</name>
</gene>
<dbReference type="InterPro" id="IPR005135">
    <property type="entry name" value="Endo/exonuclease/phosphatase"/>
</dbReference>
<dbReference type="VEuPathDB" id="VectorBase:RSAN_040282"/>
<dbReference type="EMBL" id="JABSTV010001254">
    <property type="protein sequence ID" value="KAH7939582.1"/>
    <property type="molecule type" value="Genomic_DNA"/>
</dbReference>
<organism evidence="3 4">
    <name type="scientific">Rhipicephalus sanguineus</name>
    <name type="common">Brown dog tick</name>
    <name type="synonym">Ixodes sanguineus</name>
    <dbReference type="NCBI Taxonomy" id="34632"/>
    <lineage>
        <taxon>Eukaryota</taxon>
        <taxon>Metazoa</taxon>
        <taxon>Ecdysozoa</taxon>
        <taxon>Arthropoda</taxon>
        <taxon>Chelicerata</taxon>
        <taxon>Arachnida</taxon>
        <taxon>Acari</taxon>
        <taxon>Parasitiformes</taxon>
        <taxon>Ixodida</taxon>
        <taxon>Ixodoidea</taxon>
        <taxon>Ixodidae</taxon>
        <taxon>Rhipicephalinae</taxon>
        <taxon>Rhipicephalus</taxon>
        <taxon>Rhipicephalus</taxon>
    </lineage>
</organism>
<dbReference type="Pfam" id="PF14529">
    <property type="entry name" value="Exo_endo_phos_2"/>
    <property type="match status" value="1"/>
</dbReference>
<reference evidence="3" key="1">
    <citation type="journal article" date="2020" name="Cell">
        <title>Large-Scale Comparative Analyses of Tick Genomes Elucidate Their Genetic Diversity and Vector Capacities.</title>
        <authorList>
            <consortium name="Tick Genome and Microbiome Consortium (TIGMIC)"/>
            <person name="Jia N."/>
            <person name="Wang J."/>
            <person name="Shi W."/>
            <person name="Du L."/>
            <person name="Sun Y."/>
            <person name="Zhan W."/>
            <person name="Jiang J.F."/>
            <person name="Wang Q."/>
            <person name="Zhang B."/>
            <person name="Ji P."/>
            <person name="Bell-Sakyi L."/>
            <person name="Cui X.M."/>
            <person name="Yuan T.T."/>
            <person name="Jiang B.G."/>
            <person name="Yang W.F."/>
            <person name="Lam T.T."/>
            <person name="Chang Q.C."/>
            <person name="Ding S.J."/>
            <person name="Wang X.J."/>
            <person name="Zhu J.G."/>
            <person name="Ruan X.D."/>
            <person name="Zhao L."/>
            <person name="Wei J.T."/>
            <person name="Ye R.Z."/>
            <person name="Que T.C."/>
            <person name="Du C.H."/>
            <person name="Zhou Y.H."/>
            <person name="Cheng J.X."/>
            <person name="Dai P.F."/>
            <person name="Guo W.B."/>
            <person name="Han X.H."/>
            <person name="Huang E.J."/>
            <person name="Li L.F."/>
            <person name="Wei W."/>
            <person name="Gao Y.C."/>
            <person name="Liu J.Z."/>
            <person name="Shao H.Z."/>
            <person name="Wang X."/>
            <person name="Wang C.C."/>
            <person name="Yang T.C."/>
            <person name="Huo Q.B."/>
            <person name="Li W."/>
            <person name="Chen H.Y."/>
            <person name="Chen S.E."/>
            <person name="Zhou L.G."/>
            <person name="Ni X.B."/>
            <person name="Tian J.H."/>
            <person name="Sheng Y."/>
            <person name="Liu T."/>
            <person name="Pan Y.S."/>
            <person name="Xia L.Y."/>
            <person name="Li J."/>
            <person name="Zhao F."/>
            <person name="Cao W.C."/>
        </authorList>
    </citation>
    <scope>NUCLEOTIDE SEQUENCE</scope>
    <source>
        <strain evidence="3">Rsan-2018</strain>
    </source>
</reference>
<comment type="caution">
    <text evidence="3">The sequence shown here is derived from an EMBL/GenBank/DDBJ whole genome shotgun (WGS) entry which is preliminary data.</text>
</comment>
<dbReference type="Gene3D" id="3.60.10.10">
    <property type="entry name" value="Endonuclease/exonuclease/phosphatase"/>
    <property type="match status" value="1"/>
</dbReference>
<feature type="region of interest" description="Disordered" evidence="1">
    <location>
        <begin position="1"/>
        <end position="36"/>
    </location>
</feature>
<accession>A0A9D4PG57</accession>
<evidence type="ECO:0000259" key="2">
    <source>
        <dbReference type="Pfam" id="PF14529"/>
    </source>
</evidence>
<name>A0A9D4PG57_RHISA</name>
<sequence>MNVTPTFPSRVSSPTTKQLTMLCPIPSRPSSPGGRSSSIELIYPTLKSTTSFSRCYLNAVNTLSSQPKATKSPLLILGDFNVKHPEWRYPKADGPGRTLWELAQDLNLSLPTDLRQPSRIGKSVCRDTTPDLSFCRGVRDARSSNTPQSLGSDHYVLAIQVRTSPCKPSPHPTRHTDWDAFQERRLHSAASNIDDLSTWTDQLLADLEAVTASIRTTEDHPAIDSRLAHLWAARTGLTNRWRKQRHNRRLRHRLGCKHTWHLFRHLLDPASAKSVARQQLERVIRAYPGDTTSLMADLAAKYFQLLPPGTPSHPLASYTGAPNPELDADITEAEGYAALLKLHTTSASGPDRIRNVDAPSLDLIPGVKHTLYADDVALWVTSGSDGHIEQTLQRATNVVTSHVYAAGLTCSAARSALFLV</sequence>
<feature type="compositionally biased region" description="Polar residues" evidence="1">
    <location>
        <begin position="1"/>
        <end position="19"/>
    </location>
</feature>
<dbReference type="InterPro" id="IPR036691">
    <property type="entry name" value="Endo/exonu/phosph_ase_sf"/>
</dbReference>
<dbReference type="Proteomes" id="UP000821837">
    <property type="component" value="Chromosome 8"/>
</dbReference>
<evidence type="ECO:0000256" key="1">
    <source>
        <dbReference type="SAM" id="MobiDB-lite"/>
    </source>
</evidence>
<feature type="domain" description="Endonuclease/exonuclease/phosphatase" evidence="2">
    <location>
        <begin position="54"/>
        <end position="156"/>
    </location>
</feature>
<dbReference type="GO" id="GO:0003824">
    <property type="term" value="F:catalytic activity"/>
    <property type="evidence" value="ECO:0007669"/>
    <property type="project" value="InterPro"/>
</dbReference>